<comment type="caution">
    <text evidence="3">The sequence shown here is derived from an EMBL/GenBank/DDBJ whole genome shotgun (WGS) entry which is preliminary data.</text>
</comment>
<dbReference type="EMBL" id="JBBPCC010000019">
    <property type="protein sequence ID" value="MEK8131138.1"/>
    <property type="molecule type" value="Genomic_DNA"/>
</dbReference>
<keyword evidence="2" id="KW-0472">Membrane</keyword>
<feature type="transmembrane region" description="Helical" evidence="2">
    <location>
        <begin position="137"/>
        <end position="153"/>
    </location>
</feature>
<feature type="transmembrane region" description="Helical" evidence="2">
    <location>
        <begin position="35"/>
        <end position="56"/>
    </location>
</feature>
<keyword evidence="4" id="KW-1185">Reference proteome</keyword>
<accession>A0ABU9DQI4</accession>
<feature type="transmembrane region" description="Helical" evidence="2">
    <location>
        <begin position="185"/>
        <end position="204"/>
    </location>
</feature>
<sequence>MKQVEFSRNKSHQAQQPGDIRSRSRMQARADGASYAVYLYIWGLAWMLSAACLFLQQFRVLPVSSALFTVVALAASALVWYRQSAGSRSDRGRRAPAEGQEPARVSKHWSLAALYTAAGVFLLLLLTRLGALEPLDWYIGKGLLLAVVYGGLSRTLGKPVALLAVWQLALTAIVGWKYLGFGPVWLDGFSGAGLLVLAGMLQLWNRGEVRT</sequence>
<feature type="transmembrane region" description="Helical" evidence="2">
    <location>
        <begin position="112"/>
        <end position="131"/>
    </location>
</feature>
<evidence type="ECO:0000256" key="2">
    <source>
        <dbReference type="SAM" id="Phobius"/>
    </source>
</evidence>
<evidence type="ECO:0000256" key="1">
    <source>
        <dbReference type="SAM" id="MobiDB-lite"/>
    </source>
</evidence>
<keyword evidence="2" id="KW-0812">Transmembrane</keyword>
<gene>
    <name evidence="3" type="ORF">WMW72_24850</name>
</gene>
<protein>
    <submittedName>
        <fullName evidence="3">Uncharacterized protein</fullName>
    </submittedName>
</protein>
<keyword evidence="2" id="KW-1133">Transmembrane helix</keyword>
<reference evidence="3 4" key="1">
    <citation type="submission" date="2024-04" db="EMBL/GenBank/DDBJ databases">
        <title>draft genome sequnece of Paenibacillus filicis.</title>
        <authorList>
            <person name="Kim D.-U."/>
        </authorList>
    </citation>
    <scope>NUCLEOTIDE SEQUENCE [LARGE SCALE GENOMIC DNA]</scope>
    <source>
        <strain evidence="3 4">KACC14197</strain>
    </source>
</reference>
<dbReference type="Proteomes" id="UP001469365">
    <property type="component" value="Unassembled WGS sequence"/>
</dbReference>
<organism evidence="3 4">
    <name type="scientific">Paenibacillus filicis</name>
    <dbReference type="NCBI Taxonomy" id="669464"/>
    <lineage>
        <taxon>Bacteria</taxon>
        <taxon>Bacillati</taxon>
        <taxon>Bacillota</taxon>
        <taxon>Bacilli</taxon>
        <taxon>Bacillales</taxon>
        <taxon>Paenibacillaceae</taxon>
        <taxon>Paenibacillus</taxon>
    </lineage>
</organism>
<feature type="transmembrane region" description="Helical" evidence="2">
    <location>
        <begin position="160"/>
        <end position="179"/>
    </location>
</feature>
<feature type="transmembrane region" description="Helical" evidence="2">
    <location>
        <begin position="62"/>
        <end position="81"/>
    </location>
</feature>
<dbReference type="RefSeq" id="WP_341418273.1">
    <property type="nucleotide sequence ID" value="NZ_JBBPCC010000019.1"/>
</dbReference>
<evidence type="ECO:0000313" key="3">
    <source>
        <dbReference type="EMBL" id="MEK8131138.1"/>
    </source>
</evidence>
<name>A0ABU9DQI4_9BACL</name>
<evidence type="ECO:0000313" key="4">
    <source>
        <dbReference type="Proteomes" id="UP001469365"/>
    </source>
</evidence>
<proteinExistence type="predicted"/>
<feature type="region of interest" description="Disordered" evidence="1">
    <location>
        <begin position="1"/>
        <end position="24"/>
    </location>
</feature>